<keyword evidence="1" id="KW-0472">Membrane</keyword>
<sequence length="346" mass="39487">MIYKRGDAIVGSGPVEKYFRVISLSIAFYDYALTLPTEYRFYRNQPHFLQMSLACILFILIRYTSVLLMIVSNYGVFSTAFTPESCRRYYYVSPVFKVVQSMVSQAILGVRTFGISGRNRYLGTFLLAYYTITVSLEWFFNLYRRIPQLIDCSCISGVNSPHPTSWAFYMVAMAYDLVTLTISTVYLLRFETYSGRFKRFIRIMLYDGLIFFMALTAVNVLNLILYQSGSIVGQVCLTLSSLAYAIIWIMSQRLLIHLQKMSVDLHVNNAITGTRQVIREQVVESALRSPFETSKGLHDHSRSREPTRASDVELDVRIHIDCTVTVDCPVEEAEEGESTASKNEGV</sequence>
<dbReference type="Pfam" id="PF20151">
    <property type="entry name" value="DUF6533"/>
    <property type="match status" value="1"/>
</dbReference>
<feature type="transmembrane region" description="Helical" evidence="1">
    <location>
        <begin position="231"/>
        <end position="251"/>
    </location>
</feature>
<dbReference type="STRING" id="1036808.A0A0C2YS15"/>
<feature type="transmembrane region" description="Helical" evidence="1">
    <location>
        <begin position="122"/>
        <end position="140"/>
    </location>
</feature>
<protein>
    <recommendedName>
        <fullName evidence="2">DUF6533 domain-containing protein</fullName>
    </recommendedName>
</protein>
<dbReference type="InterPro" id="IPR045340">
    <property type="entry name" value="DUF6533"/>
</dbReference>
<keyword evidence="4" id="KW-1185">Reference proteome</keyword>
<reference evidence="3 4" key="1">
    <citation type="submission" date="2014-04" db="EMBL/GenBank/DDBJ databases">
        <authorList>
            <consortium name="DOE Joint Genome Institute"/>
            <person name="Kuo A."/>
            <person name="Kohler A."/>
            <person name="Nagy L.G."/>
            <person name="Floudas D."/>
            <person name="Copeland A."/>
            <person name="Barry K.W."/>
            <person name="Cichocki N."/>
            <person name="Veneault-Fourrey C."/>
            <person name="LaButti K."/>
            <person name="Lindquist E.A."/>
            <person name="Lipzen A."/>
            <person name="Lundell T."/>
            <person name="Morin E."/>
            <person name="Murat C."/>
            <person name="Sun H."/>
            <person name="Tunlid A."/>
            <person name="Henrissat B."/>
            <person name="Grigoriev I.V."/>
            <person name="Hibbett D.S."/>
            <person name="Martin F."/>
            <person name="Nordberg H.P."/>
            <person name="Cantor M.N."/>
            <person name="Hua S.X."/>
        </authorList>
    </citation>
    <scope>NUCLEOTIDE SEQUENCE [LARGE SCALE GENOMIC DNA]</scope>
    <source>
        <strain evidence="3 4">Foug A</strain>
    </source>
</reference>
<reference evidence="4" key="2">
    <citation type="submission" date="2015-01" db="EMBL/GenBank/DDBJ databases">
        <title>Evolutionary Origins and Diversification of the Mycorrhizal Mutualists.</title>
        <authorList>
            <consortium name="DOE Joint Genome Institute"/>
            <consortium name="Mycorrhizal Genomics Consortium"/>
            <person name="Kohler A."/>
            <person name="Kuo A."/>
            <person name="Nagy L.G."/>
            <person name="Floudas D."/>
            <person name="Copeland A."/>
            <person name="Barry K.W."/>
            <person name="Cichocki N."/>
            <person name="Veneault-Fourrey C."/>
            <person name="LaButti K."/>
            <person name="Lindquist E.A."/>
            <person name="Lipzen A."/>
            <person name="Lundell T."/>
            <person name="Morin E."/>
            <person name="Murat C."/>
            <person name="Riley R."/>
            <person name="Ohm R."/>
            <person name="Sun H."/>
            <person name="Tunlid A."/>
            <person name="Henrissat B."/>
            <person name="Grigoriev I.V."/>
            <person name="Hibbett D.S."/>
            <person name="Martin F."/>
        </authorList>
    </citation>
    <scope>NUCLEOTIDE SEQUENCE [LARGE SCALE GENOMIC DNA]</scope>
    <source>
        <strain evidence="4">Foug A</strain>
    </source>
</reference>
<feature type="transmembrane region" description="Helical" evidence="1">
    <location>
        <begin position="166"/>
        <end position="188"/>
    </location>
</feature>
<keyword evidence="1" id="KW-1133">Transmembrane helix</keyword>
<dbReference type="Proteomes" id="UP000053989">
    <property type="component" value="Unassembled WGS sequence"/>
</dbReference>
<feature type="transmembrane region" description="Helical" evidence="1">
    <location>
        <begin position="48"/>
        <end position="71"/>
    </location>
</feature>
<evidence type="ECO:0000313" key="4">
    <source>
        <dbReference type="Proteomes" id="UP000053989"/>
    </source>
</evidence>
<feature type="transmembrane region" description="Helical" evidence="1">
    <location>
        <begin position="200"/>
        <end position="225"/>
    </location>
</feature>
<dbReference type="OrthoDB" id="3346251at2759"/>
<accession>A0A0C2YS15</accession>
<proteinExistence type="predicted"/>
<dbReference type="EMBL" id="KN822209">
    <property type="protein sequence ID" value="KIM52508.1"/>
    <property type="molecule type" value="Genomic_DNA"/>
</dbReference>
<keyword evidence="1" id="KW-0812">Transmembrane</keyword>
<evidence type="ECO:0000256" key="1">
    <source>
        <dbReference type="SAM" id="Phobius"/>
    </source>
</evidence>
<dbReference type="HOGENOM" id="CLU_049338_0_0_1"/>
<dbReference type="AlphaFoldDB" id="A0A0C2YS15"/>
<gene>
    <name evidence="3" type="ORF">SCLCIDRAFT_141022</name>
</gene>
<dbReference type="InParanoid" id="A0A0C2YS15"/>
<evidence type="ECO:0000313" key="3">
    <source>
        <dbReference type="EMBL" id="KIM52508.1"/>
    </source>
</evidence>
<organism evidence="3 4">
    <name type="scientific">Scleroderma citrinum Foug A</name>
    <dbReference type="NCBI Taxonomy" id="1036808"/>
    <lineage>
        <taxon>Eukaryota</taxon>
        <taxon>Fungi</taxon>
        <taxon>Dikarya</taxon>
        <taxon>Basidiomycota</taxon>
        <taxon>Agaricomycotina</taxon>
        <taxon>Agaricomycetes</taxon>
        <taxon>Agaricomycetidae</taxon>
        <taxon>Boletales</taxon>
        <taxon>Sclerodermatineae</taxon>
        <taxon>Sclerodermataceae</taxon>
        <taxon>Scleroderma</taxon>
    </lineage>
</organism>
<evidence type="ECO:0000259" key="2">
    <source>
        <dbReference type="Pfam" id="PF20151"/>
    </source>
</evidence>
<name>A0A0C2YS15_9AGAM</name>
<feature type="domain" description="DUF6533" evidence="2">
    <location>
        <begin position="18"/>
        <end position="66"/>
    </location>
</feature>